<dbReference type="AlphaFoldDB" id="A0A2N3HXD1"/>
<accession>A0A2N3HXD1</accession>
<feature type="binding site" evidence="2">
    <location>
        <position position="55"/>
    </location>
    <ligand>
        <name>Mg(2+)</name>
        <dbReference type="ChEBI" id="CHEBI:18420"/>
        <label>4</label>
    </ligand>
</feature>
<proteinExistence type="inferred from homology"/>
<keyword evidence="2" id="KW-0067">ATP-binding</keyword>
<dbReference type="InterPro" id="IPR016188">
    <property type="entry name" value="PurM-like_N"/>
</dbReference>
<dbReference type="Proteomes" id="UP000233535">
    <property type="component" value="Unassembled WGS sequence"/>
</dbReference>
<keyword evidence="2" id="KW-0547">Nucleotide-binding</keyword>
<feature type="binding site" evidence="2">
    <location>
        <position position="134"/>
    </location>
    <ligand>
        <name>Mg(2+)</name>
        <dbReference type="ChEBI" id="CHEBI:18420"/>
        <label>1</label>
    </ligand>
</feature>
<feature type="binding site" evidence="2">
    <location>
        <position position="290"/>
    </location>
    <ligand>
        <name>substrate</name>
    </ligand>
</feature>
<evidence type="ECO:0000256" key="2">
    <source>
        <dbReference type="HAMAP-Rule" id="MF_02128"/>
    </source>
</evidence>
<reference evidence="4 5" key="1">
    <citation type="journal article" date="2017" name="Front. Microbiol.">
        <title>Labilibaculum manganireducens gen. nov., sp. nov. and Labilibaculum filiforme sp. nov., Novel Bacteroidetes Isolated from Subsurface Sediments of the Baltic Sea.</title>
        <authorList>
            <person name="Vandieken V."/>
            <person name="Marshall I.P."/>
            <person name="Niemann H."/>
            <person name="Engelen B."/>
            <person name="Cypionka H."/>
        </authorList>
    </citation>
    <scope>NUCLEOTIDE SEQUENCE [LARGE SCALE GENOMIC DNA]</scope>
    <source>
        <strain evidence="4 5">59.16B</strain>
    </source>
</reference>
<feature type="binding site" evidence="2">
    <location>
        <position position="41"/>
    </location>
    <ligand>
        <name>Mg(2+)</name>
        <dbReference type="ChEBI" id="CHEBI:18420"/>
        <label>3</label>
    </ligand>
</feature>
<comment type="pathway">
    <text evidence="2">Cofactor biosynthesis; thiamine diphosphate biosynthesis; thiamine diphosphate from thiamine phosphate: step 1/1.</text>
</comment>
<feature type="binding site" evidence="2">
    <location>
        <position position="86"/>
    </location>
    <ligand>
        <name>Mg(2+)</name>
        <dbReference type="ChEBI" id="CHEBI:18420"/>
        <label>2</label>
    </ligand>
</feature>
<dbReference type="GO" id="GO:0009228">
    <property type="term" value="P:thiamine biosynthetic process"/>
    <property type="evidence" value="ECO:0007669"/>
    <property type="project" value="UniProtKB-KW"/>
</dbReference>
<comment type="function">
    <text evidence="2">Catalyzes the ATP-dependent phosphorylation of thiamine-monophosphate (TMP) to form thiamine-pyrophosphate (TPP), the active form of vitamin B1.</text>
</comment>
<organism evidence="4 5">
    <name type="scientific">Labilibaculum filiforme</name>
    <dbReference type="NCBI Taxonomy" id="1940526"/>
    <lineage>
        <taxon>Bacteria</taxon>
        <taxon>Pseudomonadati</taxon>
        <taxon>Bacteroidota</taxon>
        <taxon>Bacteroidia</taxon>
        <taxon>Marinilabiliales</taxon>
        <taxon>Marinifilaceae</taxon>
        <taxon>Labilibaculum</taxon>
    </lineage>
</organism>
<dbReference type="PANTHER" id="PTHR30270">
    <property type="entry name" value="THIAMINE-MONOPHOSPHATE KINASE"/>
    <property type="match status" value="1"/>
</dbReference>
<dbReference type="Gene3D" id="3.90.650.10">
    <property type="entry name" value="PurM-like C-terminal domain"/>
    <property type="match status" value="1"/>
</dbReference>
<comment type="caution">
    <text evidence="4">The sequence shown here is derived from an EMBL/GenBank/DDBJ whole genome shotgun (WGS) entry which is preliminary data.</text>
</comment>
<dbReference type="Gene3D" id="3.30.1330.10">
    <property type="entry name" value="PurM-like, N-terminal domain"/>
    <property type="match status" value="1"/>
</dbReference>
<dbReference type="CDD" id="cd02194">
    <property type="entry name" value="ThiL"/>
    <property type="match status" value="1"/>
</dbReference>
<comment type="similarity">
    <text evidence="2">Belongs to the thiamine-monophosphate kinase family.</text>
</comment>
<dbReference type="EMBL" id="MVDD01000007">
    <property type="protein sequence ID" value="PKQ62714.1"/>
    <property type="molecule type" value="Genomic_DNA"/>
</dbReference>
<dbReference type="UniPathway" id="UPA00060">
    <property type="reaction ID" value="UER00142"/>
</dbReference>
<dbReference type="SUPFAM" id="SSF56042">
    <property type="entry name" value="PurM C-terminal domain-like"/>
    <property type="match status" value="1"/>
</dbReference>
<dbReference type="HAMAP" id="MF_02128">
    <property type="entry name" value="TMP_kinase"/>
    <property type="match status" value="1"/>
</dbReference>
<feature type="binding site" evidence="2">
    <location>
        <position position="237"/>
    </location>
    <ligand>
        <name>Mg(2+)</name>
        <dbReference type="ChEBI" id="CHEBI:18420"/>
        <label>3</label>
    </ligand>
</feature>
<feature type="binding site" evidence="2">
    <location>
        <begin position="133"/>
        <end position="134"/>
    </location>
    <ligand>
        <name>ATP</name>
        <dbReference type="ChEBI" id="CHEBI:30616"/>
    </ligand>
</feature>
<evidence type="ECO:0000256" key="1">
    <source>
        <dbReference type="ARBA" id="ARBA00022977"/>
    </source>
</evidence>
<comment type="miscellaneous">
    <text evidence="2">Reaction mechanism of ThiL seems to utilize a direct, inline transfer of the gamma-phosphate of ATP to TMP rather than a phosphorylated enzyme intermediate.</text>
</comment>
<evidence type="ECO:0000259" key="3">
    <source>
        <dbReference type="Pfam" id="PF00586"/>
    </source>
</evidence>
<feature type="domain" description="PurM-like N-terminal" evidence="3">
    <location>
        <begin position="39"/>
        <end position="151"/>
    </location>
</feature>
<keyword evidence="2 4" id="KW-0418">Kinase</keyword>
<feature type="binding site" evidence="2">
    <location>
        <position position="57"/>
    </location>
    <ligand>
        <name>Mg(2+)</name>
        <dbReference type="ChEBI" id="CHEBI:18420"/>
        <label>2</label>
    </ligand>
</feature>
<feature type="binding site" evidence="2">
    <location>
        <position position="240"/>
    </location>
    <ligand>
        <name>Mg(2+)</name>
        <dbReference type="ChEBI" id="CHEBI:18420"/>
        <label>5</label>
    </ligand>
</feature>
<dbReference type="Pfam" id="PF00586">
    <property type="entry name" value="AIRS"/>
    <property type="match status" value="1"/>
</dbReference>
<feature type="binding site" evidence="2">
    <location>
        <position position="342"/>
    </location>
    <ligand>
        <name>substrate</name>
    </ligand>
</feature>
<dbReference type="GO" id="GO:0009030">
    <property type="term" value="F:thiamine-phosphate kinase activity"/>
    <property type="evidence" value="ECO:0007669"/>
    <property type="project" value="UniProtKB-UniRule"/>
</dbReference>
<dbReference type="GO" id="GO:0009229">
    <property type="term" value="P:thiamine diphosphate biosynthetic process"/>
    <property type="evidence" value="ECO:0007669"/>
    <property type="project" value="UniProtKB-UniRule"/>
</dbReference>
<evidence type="ECO:0000313" key="4">
    <source>
        <dbReference type="EMBL" id="PKQ62714.1"/>
    </source>
</evidence>
<dbReference type="PANTHER" id="PTHR30270:SF0">
    <property type="entry name" value="THIAMINE-MONOPHOSPHATE KINASE"/>
    <property type="match status" value="1"/>
</dbReference>
<dbReference type="GO" id="GO:0005524">
    <property type="term" value="F:ATP binding"/>
    <property type="evidence" value="ECO:0007669"/>
    <property type="project" value="UniProtKB-UniRule"/>
</dbReference>
<keyword evidence="1 2" id="KW-0784">Thiamine biosynthesis</keyword>
<feature type="binding site" evidence="2">
    <location>
        <position position="56"/>
    </location>
    <ligand>
        <name>Mg(2+)</name>
        <dbReference type="ChEBI" id="CHEBI:18420"/>
        <label>1</label>
    </ligand>
</feature>
<dbReference type="OrthoDB" id="9802811at2"/>
<feature type="binding site" evidence="2">
    <location>
        <position position="41"/>
    </location>
    <ligand>
        <name>Mg(2+)</name>
        <dbReference type="ChEBI" id="CHEBI:18420"/>
        <label>4</label>
    </ligand>
</feature>
<dbReference type="InterPro" id="IPR006283">
    <property type="entry name" value="ThiL-like"/>
</dbReference>
<dbReference type="PIRSF" id="PIRSF005303">
    <property type="entry name" value="Thiam_monoph_kin"/>
    <property type="match status" value="1"/>
</dbReference>
<feature type="binding site" evidence="2">
    <location>
        <position position="86"/>
    </location>
    <ligand>
        <name>Mg(2+)</name>
        <dbReference type="ChEBI" id="CHEBI:18420"/>
        <label>4</label>
    </ligand>
</feature>
<feature type="binding site" evidence="2">
    <location>
        <position position="116"/>
    </location>
    <ligand>
        <name>ATP</name>
        <dbReference type="ChEBI" id="CHEBI:30616"/>
    </ligand>
</feature>
<dbReference type="EC" id="2.7.4.16" evidence="2"/>
<protein>
    <recommendedName>
        <fullName evidence="2">Thiamine-monophosphate kinase</fullName>
        <shortName evidence="2">TMP kinase</shortName>
        <shortName evidence="2">Thiamine-phosphate kinase</shortName>
        <ecNumber evidence="2">2.7.4.16</ecNumber>
    </recommendedName>
</protein>
<sequence>MQENNAKGTDISTLGEFGLIKHLTKNIKLKHASTNVGVGDDAAILDYQNKKTVVTTDLLLEGIHFDLMYTPLKHLGYKAIAVNVSDIYAMNALPKQVTVSIAISKRFTVEALEEIYEGINLACENYNVDLVGGDTTSSLTGLCISVTAIGEADADQLTYRSGAKENDLICVSGNLGAAFAGLQLLEREKRVFDNNPAMQPDLTGHDYILERQLKPEARKDIYERLQEAKIVPTSMIDISDGLSSDIMHICEESKVGCQIYEEKIPVDYETHKMAEELNMNYSTFSLNGGEDYELLFTVPLDQFDAIQKIEDVKVIGHITAISKGKYLVTRDGVEIELQAQGWNPIGEE</sequence>
<feature type="binding site" evidence="2">
    <location>
        <position position="239"/>
    </location>
    <ligand>
        <name>ATP</name>
        <dbReference type="ChEBI" id="CHEBI:30616"/>
    </ligand>
</feature>
<feature type="binding site" evidence="2">
    <location>
        <position position="160"/>
    </location>
    <ligand>
        <name>ATP</name>
        <dbReference type="ChEBI" id="CHEBI:30616"/>
    </ligand>
</feature>
<keyword evidence="2" id="KW-0808">Transferase</keyword>
<keyword evidence="5" id="KW-1185">Reference proteome</keyword>
<feature type="binding site" evidence="2">
    <location>
        <position position="57"/>
    </location>
    <ligand>
        <name>Mg(2+)</name>
        <dbReference type="ChEBI" id="CHEBI:18420"/>
        <label>1</label>
    </ligand>
</feature>
<dbReference type="RefSeq" id="WP_101261475.1">
    <property type="nucleotide sequence ID" value="NZ_MVDD01000007.1"/>
</dbReference>
<comment type="catalytic activity">
    <reaction evidence="2">
        <text>thiamine phosphate + ATP = thiamine diphosphate + ADP</text>
        <dbReference type="Rhea" id="RHEA:15913"/>
        <dbReference type="ChEBI" id="CHEBI:30616"/>
        <dbReference type="ChEBI" id="CHEBI:37575"/>
        <dbReference type="ChEBI" id="CHEBI:58937"/>
        <dbReference type="ChEBI" id="CHEBI:456216"/>
        <dbReference type="EC" id="2.7.4.16"/>
    </reaction>
</comment>
<dbReference type="InterPro" id="IPR036921">
    <property type="entry name" value="PurM-like_N_sf"/>
</dbReference>
<keyword evidence="2" id="KW-0479">Metal-binding</keyword>
<feature type="binding site" evidence="2">
    <location>
        <position position="64"/>
    </location>
    <ligand>
        <name>substrate</name>
    </ligand>
</feature>
<dbReference type="InterPro" id="IPR036676">
    <property type="entry name" value="PurM-like_C_sf"/>
</dbReference>
<dbReference type="SUPFAM" id="SSF55326">
    <property type="entry name" value="PurM N-terminal domain-like"/>
    <property type="match status" value="1"/>
</dbReference>
<gene>
    <name evidence="2" type="primary">thiL</name>
    <name evidence="4" type="ORF">BZG02_10905</name>
</gene>
<dbReference type="NCBIfam" id="TIGR01379">
    <property type="entry name" value="thiL"/>
    <property type="match status" value="1"/>
</dbReference>
<name>A0A2N3HXD1_9BACT</name>
<dbReference type="GO" id="GO:0000287">
    <property type="term" value="F:magnesium ion binding"/>
    <property type="evidence" value="ECO:0007669"/>
    <property type="project" value="UniProtKB-UniRule"/>
</dbReference>
<keyword evidence="2" id="KW-0460">Magnesium</keyword>
<feature type="binding site" evidence="2">
    <location>
        <position position="86"/>
    </location>
    <ligand>
        <name>Mg(2+)</name>
        <dbReference type="ChEBI" id="CHEBI:18420"/>
        <label>3</label>
    </ligand>
</feature>
<evidence type="ECO:0000313" key="5">
    <source>
        <dbReference type="Proteomes" id="UP000233535"/>
    </source>
</evidence>